<dbReference type="GO" id="GO:0009055">
    <property type="term" value="F:electron transfer activity"/>
    <property type="evidence" value="ECO:0007669"/>
    <property type="project" value="UniProtKB-UniRule"/>
</dbReference>
<evidence type="ECO:0000256" key="3">
    <source>
        <dbReference type="ARBA" id="ARBA00022485"/>
    </source>
</evidence>
<keyword evidence="4 8" id="KW-0479">Metal-binding</keyword>
<comment type="cofactor">
    <cofactor evidence="1 8">
        <name>[4Fe-4S] cluster</name>
        <dbReference type="ChEBI" id="CHEBI:49883"/>
    </cofactor>
</comment>
<dbReference type="EMBL" id="JAGGMV010000001">
    <property type="protein sequence ID" value="MBP2200901.1"/>
    <property type="molecule type" value="Genomic_DNA"/>
</dbReference>
<dbReference type="Pfam" id="PF13247">
    <property type="entry name" value="Fer4_11"/>
    <property type="match status" value="1"/>
</dbReference>
<protein>
    <recommendedName>
        <fullName evidence="8">Ferredoxin</fullName>
    </recommendedName>
</protein>
<evidence type="ECO:0000256" key="2">
    <source>
        <dbReference type="ARBA" id="ARBA00022448"/>
    </source>
</evidence>
<keyword evidence="2 8" id="KW-0813">Transport</keyword>
<reference evidence="10" key="1">
    <citation type="submission" date="2021-03" db="EMBL/GenBank/DDBJ databases">
        <title>Genomic Encyclopedia of Type Strains, Phase IV (KMG-V): Genome sequencing to study the core and pangenomes of soil and plant-associated prokaryotes.</title>
        <authorList>
            <person name="Whitman W."/>
        </authorList>
    </citation>
    <scope>NUCLEOTIDE SEQUENCE</scope>
    <source>
        <strain evidence="10">C4</strain>
    </source>
</reference>
<evidence type="ECO:0000256" key="4">
    <source>
        <dbReference type="ARBA" id="ARBA00022723"/>
    </source>
</evidence>
<evidence type="ECO:0000259" key="9">
    <source>
        <dbReference type="PROSITE" id="PS51379"/>
    </source>
</evidence>
<dbReference type="PANTHER" id="PTHR43177:SF3">
    <property type="entry name" value="PROTEIN NRFC HOMOLOG"/>
    <property type="match status" value="1"/>
</dbReference>
<evidence type="ECO:0000313" key="11">
    <source>
        <dbReference type="Proteomes" id="UP000740329"/>
    </source>
</evidence>
<evidence type="ECO:0000256" key="6">
    <source>
        <dbReference type="ARBA" id="ARBA00023004"/>
    </source>
</evidence>
<dbReference type="Proteomes" id="UP000740329">
    <property type="component" value="Unassembled WGS sequence"/>
</dbReference>
<proteinExistence type="predicted"/>
<feature type="domain" description="4Fe-4S ferredoxin-type" evidence="9">
    <location>
        <begin position="1"/>
        <end position="30"/>
    </location>
</feature>
<dbReference type="GO" id="GO:0016491">
    <property type="term" value="F:oxidoreductase activity"/>
    <property type="evidence" value="ECO:0007669"/>
    <property type="project" value="UniProtKB-ARBA"/>
</dbReference>
<dbReference type="InterPro" id="IPR000813">
    <property type="entry name" value="7Fe_ferredoxin"/>
</dbReference>
<comment type="function">
    <text evidence="8">Ferredoxins are iron-sulfur proteins that transfer electrons in a wide variety of metabolic reactions.</text>
</comment>
<dbReference type="Pfam" id="PF00037">
    <property type="entry name" value="Fer4"/>
    <property type="match status" value="1"/>
</dbReference>
<evidence type="ECO:0000256" key="5">
    <source>
        <dbReference type="ARBA" id="ARBA00022982"/>
    </source>
</evidence>
<feature type="domain" description="4Fe-4S ferredoxin-type" evidence="9">
    <location>
        <begin position="57"/>
        <end position="86"/>
    </location>
</feature>
<dbReference type="InterPro" id="IPR017896">
    <property type="entry name" value="4Fe4S_Fe-S-bd"/>
</dbReference>
<dbReference type="InterPro" id="IPR050954">
    <property type="entry name" value="ET_IronSulfur_Cluster-Binding"/>
</dbReference>
<dbReference type="PRINTS" id="PR00354">
    <property type="entry name" value="7FE8SFRDOXIN"/>
</dbReference>
<dbReference type="PROSITE" id="PS51379">
    <property type="entry name" value="4FE4S_FER_2"/>
    <property type="match status" value="2"/>
</dbReference>
<evidence type="ECO:0000256" key="8">
    <source>
        <dbReference type="RuleBase" id="RU365098"/>
    </source>
</evidence>
<dbReference type="GO" id="GO:0051539">
    <property type="term" value="F:4 iron, 4 sulfur cluster binding"/>
    <property type="evidence" value="ECO:0007669"/>
    <property type="project" value="UniProtKB-UniRule"/>
</dbReference>
<name>A0A8J7RL97_METVO</name>
<comment type="caution">
    <text evidence="10">The sequence shown here is derived from an EMBL/GenBank/DDBJ whole genome shotgun (WGS) entry which is preliminary data.</text>
</comment>
<dbReference type="SUPFAM" id="SSF54862">
    <property type="entry name" value="4Fe-4S ferredoxins"/>
    <property type="match status" value="1"/>
</dbReference>
<accession>A0A8J7RL97</accession>
<keyword evidence="3 8" id="KW-0004">4Fe-4S</keyword>
<keyword evidence="7 8" id="KW-0411">Iron-sulfur</keyword>
<evidence type="ECO:0000313" key="10">
    <source>
        <dbReference type="EMBL" id="MBP2200901.1"/>
    </source>
</evidence>
<evidence type="ECO:0000256" key="7">
    <source>
        <dbReference type="ARBA" id="ARBA00023014"/>
    </source>
</evidence>
<evidence type="ECO:0000256" key="1">
    <source>
        <dbReference type="ARBA" id="ARBA00001966"/>
    </source>
</evidence>
<dbReference type="Gene3D" id="3.30.70.20">
    <property type="match status" value="2"/>
</dbReference>
<gene>
    <name evidence="10" type="ORF">J3E07_000299</name>
</gene>
<keyword evidence="5 8" id="KW-0249">Electron transport</keyword>
<dbReference type="RefSeq" id="WP_209590305.1">
    <property type="nucleotide sequence ID" value="NZ_JAGGMV010000001.1"/>
</dbReference>
<keyword evidence="6 8" id="KW-0408">Iron</keyword>
<dbReference type="InterPro" id="IPR017900">
    <property type="entry name" value="4Fe4S_Fe_S_CS"/>
</dbReference>
<dbReference type="PROSITE" id="PS00198">
    <property type="entry name" value="4FE4S_FER_1"/>
    <property type="match status" value="1"/>
</dbReference>
<sequence>MKIMPNIELCVDCGKCERSCPHNAIFIVEGIPIRCMHCESAPCVQVCPEDALKKVGDRIILDSDKCIGCSLCTEVCPIGAIRIDTSSGIATKCNDCMEFDSEICVDVCPTGALSPYTKIVEDKREDMLVKLKKLTSLNK</sequence>
<dbReference type="PANTHER" id="PTHR43177">
    <property type="entry name" value="PROTEIN NRFC"/>
    <property type="match status" value="1"/>
</dbReference>
<dbReference type="GO" id="GO:0046872">
    <property type="term" value="F:metal ion binding"/>
    <property type="evidence" value="ECO:0007669"/>
    <property type="project" value="UniProtKB-UniRule"/>
</dbReference>
<dbReference type="AlphaFoldDB" id="A0A8J7RL97"/>
<organism evidence="10 11">
    <name type="scientific">Methanococcus voltae</name>
    <dbReference type="NCBI Taxonomy" id="2188"/>
    <lineage>
        <taxon>Archaea</taxon>
        <taxon>Methanobacteriati</taxon>
        <taxon>Methanobacteriota</taxon>
        <taxon>Methanomada group</taxon>
        <taxon>Methanococci</taxon>
        <taxon>Methanococcales</taxon>
        <taxon>Methanococcaceae</taxon>
        <taxon>Methanococcus</taxon>
    </lineage>
</organism>